<dbReference type="InterPro" id="IPR017437">
    <property type="entry name" value="ATP-NAD_kinase_PpnK-typ_C"/>
</dbReference>
<dbReference type="Proteomes" id="UP000886217">
    <property type="component" value="Unassembled WGS sequence"/>
</dbReference>
<dbReference type="InterPro" id="IPR017438">
    <property type="entry name" value="ATP-NAD_kinase_N"/>
</dbReference>
<evidence type="ECO:0000256" key="4">
    <source>
        <dbReference type="ARBA" id="ARBA00022777"/>
    </source>
</evidence>
<evidence type="ECO:0000256" key="1">
    <source>
        <dbReference type="ARBA" id="ARBA00022490"/>
    </source>
</evidence>
<dbReference type="EMBL" id="DRTU01000318">
    <property type="protein sequence ID" value="HHI01359.1"/>
    <property type="molecule type" value="Genomic_DNA"/>
</dbReference>
<sequence length="277" mass="31269">MKFGIAARRDREEALKLAYRVYDFLKVSGYKVYVDKEAYENFPHFSPEDVIPLEKMNVDMMIVIGGDGTVLRVEHKTPREIPILAINMGTLGFLAEVEPAETFFAISRVLEGDYFIDERMKIRTFVEGFDTIPDALNDVVVLTGIPGKIAHLKYYIDGELAEEIRADGLIISTPTGSTAYALSAGGPLVDPRLHVILLVPLAPVALTARPLVVPDSSSIEIEVLTEREIILTVDGQFYTQLPPHLRIRIEKSPRKTKFVRFSKRIYPKYTLKIKKKF</sequence>
<dbReference type="PANTHER" id="PTHR20275">
    <property type="entry name" value="NAD KINASE"/>
    <property type="match status" value="1"/>
</dbReference>
<dbReference type="PANTHER" id="PTHR20275:SF43">
    <property type="entry name" value="BIFUNCTIONAL NADP PHOSPHATASE_NAD KINASE"/>
    <property type="match status" value="1"/>
</dbReference>
<feature type="binding site" evidence="8">
    <location>
        <position position="165"/>
    </location>
    <ligand>
        <name>NAD(+)</name>
        <dbReference type="ChEBI" id="CHEBI:57540"/>
    </ligand>
</feature>
<feature type="binding site" evidence="8">
    <location>
        <position position="148"/>
    </location>
    <ligand>
        <name>NAD(+)</name>
        <dbReference type="ChEBI" id="CHEBI:57540"/>
    </ligand>
</feature>
<comment type="catalytic activity">
    <reaction evidence="8">
        <text>NAD(+) + ATP = ADP + NADP(+) + H(+)</text>
        <dbReference type="Rhea" id="RHEA:18629"/>
        <dbReference type="ChEBI" id="CHEBI:15378"/>
        <dbReference type="ChEBI" id="CHEBI:30616"/>
        <dbReference type="ChEBI" id="CHEBI:57540"/>
        <dbReference type="ChEBI" id="CHEBI:58349"/>
        <dbReference type="ChEBI" id="CHEBI:456216"/>
        <dbReference type="EC" id="2.7.1.23"/>
    </reaction>
</comment>
<dbReference type="GO" id="GO:0003951">
    <property type="term" value="F:NAD+ kinase activity"/>
    <property type="evidence" value="ECO:0007669"/>
    <property type="project" value="UniProtKB-UniRule"/>
</dbReference>
<comment type="caution">
    <text evidence="8">Lacks conserved residue(s) required for the propagation of feature annotation.</text>
</comment>
<feature type="binding site" evidence="8">
    <location>
        <begin position="137"/>
        <end position="138"/>
    </location>
    <ligand>
        <name>NAD(+)</name>
        <dbReference type="ChEBI" id="CHEBI:57540"/>
    </ligand>
</feature>
<dbReference type="GO" id="GO:0046872">
    <property type="term" value="F:metal ion binding"/>
    <property type="evidence" value="ECO:0007669"/>
    <property type="project" value="UniProtKB-UniRule"/>
</dbReference>
<keyword evidence="1 8" id="KW-0963">Cytoplasm</keyword>
<dbReference type="SUPFAM" id="SSF111331">
    <property type="entry name" value="NAD kinase/diacylglycerol kinase-like"/>
    <property type="match status" value="1"/>
</dbReference>
<comment type="subcellular location">
    <subcellularLocation>
        <location evidence="8">Cytoplasm</location>
    </subcellularLocation>
</comment>
<dbReference type="InterPro" id="IPR016064">
    <property type="entry name" value="NAD/diacylglycerol_kinase_sf"/>
</dbReference>
<feature type="binding site" evidence="8">
    <location>
        <position position="167"/>
    </location>
    <ligand>
        <name>NAD(+)</name>
        <dbReference type="ChEBI" id="CHEBI:57540"/>
    </ligand>
</feature>
<comment type="similarity">
    <text evidence="8">Belongs to the NAD kinase family.</text>
</comment>
<name>A0A7C5JXM2_THELI</name>
<feature type="binding site" evidence="8">
    <location>
        <position position="236"/>
    </location>
    <ligand>
        <name>NAD(+)</name>
        <dbReference type="ChEBI" id="CHEBI:57540"/>
    </ligand>
</feature>
<feature type="binding site" evidence="8">
    <location>
        <position position="202"/>
    </location>
    <ligand>
        <name>NAD(+)</name>
        <dbReference type="ChEBI" id="CHEBI:57540"/>
    </ligand>
</feature>
<dbReference type="Pfam" id="PF01513">
    <property type="entry name" value="NAD_kinase"/>
    <property type="match status" value="1"/>
</dbReference>
<evidence type="ECO:0000256" key="3">
    <source>
        <dbReference type="ARBA" id="ARBA00022741"/>
    </source>
</evidence>
<dbReference type="GO" id="GO:0005524">
    <property type="term" value="F:ATP binding"/>
    <property type="evidence" value="ECO:0007669"/>
    <property type="project" value="UniProtKB-KW"/>
</dbReference>
<organism evidence="9">
    <name type="scientific">Thermococcus litoralis</name>
    <dbReference type="NCBI Taxonomy" id="2265"/>
    <lineage>
        <taxon>Archaea</taxon>
        <taxon>Methanobacteriati</taxon>
        <taxon>Methanobacteriota</taxon>
        <taxon>Thermococci</taxon>
        <taxon>Thermococcales</taxon>
        <taxon>Thermococcaceae</taxon>
        <taxon>Thermococcus</taxon>
    </lineage>
</organism>
<feature type="active site" description="Proton acceptor" evidence="8">
    <location>
        <position position="67"/>
    </location>
</feature>
<protein>
    <recommendedName>
        <fullName evidence="8">NAD kinase</fullName>
        <ecNumber evidence="8">2.7.1.23</ecNumber>
    </recommendedName>
    <alternativeName>
        <fullName evidence="8">ATP-dependent NAD kinase</fullName>
    </alternativeName>
</protein>
<feature type="binding site" evidence="8">
    <location>
        <position position="72"/>
    </location>
    <ligand>
        <name>NAD(+)</name>
        <dbReference type="ChEBI" id="CHEBI:57540"/>
    </ligand>
</feature>
<evidence type="ECO:0000256" key="6">
    <source>
        <dbReference type="ARBA" id="ARBA00022857"/>
    </source>
</evidence>
<gene>
    <name evidence="8" type="primary">nadK</name>
    <name evidence="9" type="ORF">ENL40_07880</name>
</gene>
<dbReference type="GO" id="GO:0005737">
    <property type="term" value="C:cytoplasm"/>
    <property type="evidence" value="ECO:0007669"/>
    <property type="project" value="UniProtKB-SubCell"/>
</dbReference>
<proteinExistence type="inferred from homology"/>
<dbReference type="HAMAP" id="MF_00361">
    <property type="entry name" value="NAD_kinase"/>
    <property type="match status" value="1"/>
</dbReference>
<feature type="binding site" evidence="8">
    <location>
        <begin position="178"/>
        <end position="183"/>
    </location>
    <ligand>
        <name>NAD(+)</name>
        <dbReference type="ChEBI" id="CHEBI:57540"/>
    </ligand>
</feature>
<dbReference type="GO" id="GO:0019674">
    <property type="term" value="P:NAD+ metabolic process"/>
    <property type="evidence" value="ECO:0007669"/>
    <property type="project" value="InterPro"/>
</dbReference>
<evidence type="ECO:0000256" key="2">
    <source>
        <dbReference type="ARBA" id="ARBA00022679"/>
    </source>
</evidence>
<reference evidence="9" key="1">
    <citation type="journal article" date="2020" name="mSystems">
        <title>Genome- and Community-Level Interaction Insights into Carbon Utilization and Element Cycling Functions of Hydrothermarchaeota in Hydrothermal Sediment.</title>
        <authorList>
            <person name="Zhou Z."/>
            <person name="Liu Y."/>
            <person name="Xu W."/>
            <person name="Pan J."/>
            <person name="Luo Z.H."/>
            <person name="Li M."/>
        </authorList>
    </citation>
    <scope>NUCLEOTIDE SEQUENCE [LARGE SCALE GENOMIC DNA]</scope>
    <source>
        <strain evidence="9">HyVt-93</strain>
    </source>
</reference>
<keyword evidence="2 8" id="KW-0808">Transferase</keyword>
<feature type="binding site" evidence="8">
    <location>
        <begin position="67"/>
        <end position="68"/>
    </location>
    <ligand>
        <name>NAD(+)</name>
        <dbReference type="ChEBI" id="CHEBI:57540"/>
    </ligand>
</feature>
<accession>A0A7C5JXM2</accession>
<keyword evidence="6 8" id="KW-0521">NADP</keyword>
<dbReference type="EC" id="2.7.1.23" evidence="8"/>
<keyword evidence="7 8" id="KW-0520">NAD</keyword>
<comment type="caution">
    <text evidence="9">The sequence shown here is derived from an EMBL/GenBank/DDBJ whole genome shotgun (WGS) entry which is preliminary data.</text>
</comment>
<comment type="function">
    <text evidence="8">Involved in the regulation of the intracellular balance of NAD and NADP, and is a key enzyme in the biosynthesis of NADP. Catalyzes specifically the phosphorylation on 2'-hydroxyl of the adenosine moiety of NAD to yield NADP.</text>
</comment>
<dbReference type="Gene3D" id="3.40.50.10330">
    <property type="entry name" value="Probable inorganic polyphosphate/atp-NAD kinase, domain 1"/>
    <property type="match status" value="1"/>
</dbReference>
<keyword evidence="3 8" id="KW-0547">Nucleotide-binding</keyword>
<dbReference type="Pfam" id="PF20143">
    <property type="entry name" value="NAD_kinase_C"/>
    <property type="match status" value="1"/>
</dbReference>
<comment type="cofactor">
    <cofactor evidence="8">
        <name>a divalent metal cation</name>
        <dbReference type="ChEBI" id="CHEBI:60240"/>
    </cofactor>
</comment>
<dbReference type="FunFam" id="2.60.200.30:FF:000009">
    <property type="entry name" value="Poly(P)/ATP NAD kinase"/>
    <property type="match status" value="1"/>
</dbReference>
<evidence type="ECO:0000313" key="9">
    <source>
        <dbReference type="EMBL" id="HHI01359.1"/>
    </source>
</evidence>
<evidence type="ECO:0000256" key="5">
    <source>
        <dbReference type="ARBA" id="ARBA00022840"/>
    </source>
</evidence>
<keyword evidence="5 8" id="KW-0067">ATP-binding</keyword>
<dbReference type="AlphaFoldDB" id="A0A7C5JXM2"/>
<dbReference type="GO" id="GO:0006741">
    <property type="term" value="P:NADP+ biosynthetic process"/>
    <property type="evidence" value="ECO:0007669"/>
    <property type="project" value="UniProtKB-UniRule"/>
</dbReference>
<dbReference type="InterPro" id="IPR002504">
    <property type="entry name" value="NADK"/>
</dbReference>
<evidence type="ECO:0000256" key="8">
    <source>
        <dbReference type="HAMAP-Rule" id="MF_00361"/>
    </source>
</evidence>
<keyword evidence="4 8" id="KW-0418">Kinase</keyword>
<dbReference type="NCBIfam" id="NF002984">
    <property type="entry name" value="PRK03708.1"/>
    <property type="match status" value="1"/>
</dbReference>
<evidence type="ECO:0000256" key="7">
    <source>
        <dbReference type="ARBA" id="ARBA00023027"/>
    </source>
</evidence>
<dbReference type="Gene3D" id="2.60.200.30">
    <property type="entry name" value="Probable inorganic polyphosphate/atp-NAD kinase, domain 2"/>
    <property type="match status" value="1"/>
</dbReference>